<accession>A0ACB9TZN1</accession>
<comment type="caution">
    <text evidence="1">The sequence shown here is derived from an EMBL/GenBank/DDBJ whole genome shotgun (WGS) entry which is preliminary data.</text>
</comment>
<dbReference type="Proteomes" id="UP001056778">
    <property type="component" value="Chromosome 1"/>
</dbReference>
<evidence type="ECO:0000313" key="2">
    <source>
        <dbReference type="Proteomes" id="UP001056778"/>
    </source>
</evidence>
<name>A0ACB9TZN1_HOLOL</name>
<keyword evidence="2" id="KW-1185">Reference proteome</keyword>
<protein>
    <submittedName>
        <fullName evidence="1">Uncharacterized protein</fullName>
    </submittedName>
</protein>
<proteinExistence type="predicted"/>
<gene>
    <name evidence="1" type="ORF">MML48_1g13866</name>
</gene>
<organism evidence="1 2">
    <name type="scientific">Holotrichia oblita</name>
    <name type="common">Chafer beetle</name>
    <dbReference type="NCBI Taxonomy" id="644536"/>
    <lineage>
        <taxon>Eukaryota</taxon>
        <taxon>Metazoa</taxon>
        <taxon>Ecdysozoa</taxon>
        <taxon>Arthropoda</taxon>
        <taxon>Hexapoda</taxon>
        <taxon>Insecta</taxon>
        <taxon>Pterygota</taxon>
        <taxon>Neoptera</taxon>
        <taxon>Endopterygota</taxon>
        <taxon>Coleoptera</taxon>
        <taxon>Polyphaga</taxon>
        <taxon>Scarabaeiformia</taxon>
        <taxon>Scarabaeidae</taxon>
        <taxon>Melolonthinae</taxon>
        <taxon>Holotrichia</taxon>
    </lineage>
</organism>
<reference evidence="1" key="1">
    <citation type="submission" date="2022-04" db="EMBL/GenBank/DDBJ databases">
        <title>Chromosome-scale genome assembly of Holotrichia oblita Faldermann.</title>
        <authorList>
            <person name="Rongchong L."/>
        </authorList>
    </citation>
    <scope>NUCLEOTIDE SEQUENCE</scope>
    <source>
        <strain evidence="1">81SQS9</strain>
    </source>
</reference>
<evidence type="ECO:0000313" key="1">
    <source>
        <dbReference type="EMBL" id="KAI4472114.1"/>
    </source>
</evidence>
<sequence>MDQRCAVGLDLRTPLNVSLSAFYRRSFAYHTVQKRMPVILTQTIDILVRTKENIIKTYGEDAREELKGVIGELSKLKYEIQTNKPFRKLIGDNWDVEQYNKYLEHQSVIIEHPNFYNSIWLHSECYMYRRMREAFELTNNLKDMDPFETQKVQSYNTAKILMEQLGNYLLNILEKDGDKKTEFIQLLKLNLWGNKCDLSITNGVVSNDMEQSHELEALNTNILCDHSENVWNAISTDTQSEIIDIVLDNAGYELYTDLCLADFVITNKYATKIRFYVKTIPWFISDVLTKDINWTLTQLNASDNPTLRKLSQRWSNYLDSKIWTVEEHDFWTLPVSYTEMISYDVELYRKLSDAKLVVFKGDLNYRKLFGEKNWSPETPVEEALQGFHPSRLCSLRTLKADIICGLKEGLAEMTAAKSEDWLITGNYGVIQYCDKVVIV</sequence>
<dbReference type="EMBL" id="CM043015">
    <property type="protein sequence ID" value="KAI4472114.1"/>
    <property type="molecule type" value="Genomic_DNA"/>
</dbReference>